<feature type="non-terminal residue" evidence="4">
    <location>
        <position position="316"/>
    </location>
</feature>
<name>X0SK26_9ZZZZ</name>
<organism evidence="4">
    <name type="scientific">marine sediment metagenome</name>
    <dbReference type="NCBI Taxonomy" id="412755"/>
    <lineage>
        <taxon>unclassified sequences</taxon>
        <taxon>metagenomes</taxon>
        <taxon>ecological metagenomes</taxon>
    </lineage>
</organism>
<dbReference type="AlphaFoldDB" id="X0SK26"/>
<feature type="domain" description="Prepilin peptidase A24 N-terminal" evidence="3">
    <location>
        <begin position="17"/>
        <end position="96"/>
    </location>
</feature>
<dbReference type="GO" id="GO:0006465">
    <property type="term" value="P:signal peptide processing"/>
    <property type="evidence" value="ECO:0007669"/>
    <property type="project" value="TreeGrafter"/>
</dbReference>
<feature type="transmembrane region" description="Helical" evidence="2">
    <location>
        <begin position="274"/>
        <end position="292"/>
    </location>
</feature>
<dbReference type="GO" id="GO:0004190">
    <property type="term" value="F:aspartic-type endopeptidase activity"/>
    <property type="evidence" value="ECO:0007669"/>
    <property type="project" value="TreeGrafter"/>
</dbReference>
<evidence type="ECO:0000256" key="1">
    <source>
        <dbReference type="SAM" id="MobiDB-lite"/>
    </source>
</evidence>
<keyword evidence="2" id="KW-1133">Transmembrane helix</keyword>
<keyword evidence="2" id="KW-0812">Transmembrane</keyword>
<sequence length="316" mass="35746">MSSVLVTLWWLFFWTALGLCLGSFLNAVVYRLPRNRSLRDPLWSFCPTCKHRIRWYDNLPLVSFILLRGRCRYCGVPISTRYLVIEASMALIVLMLLDAFFIGHVRAGLSHSEFGLTDRLDYDWPIFLAHVILFACLLPMSVIDLEHYWVDVRFTNLATIAGFVLHALWTPRHSSEWIRPFDTTAIVCLFAVAAMGIVWVVLICEPHVDAEELGESEIEEPPPAPAEVRPPRIPPPSLESPSRAGGWGAGFLLAAMLFALAVDETGAVELRHTGRALLPLLLFFGLIVWESTVKRPSDHQIVDAIYQERHGARRMV</sequence>
<proteinExistence type="predicted"/>
<feature type="transmembrane region" description="Helical" evidence="2">
    <location>
        <begin position="82"/>
        <end position="103"/>
    </location>
</feature>
<dbReference type="Pfam" id="PF06750">
    <property type="entry name" value="A24_N_bact"/>
    <property type="match status" value="1"/>
</dbReference>
<comment type="caution">
    <text evidence="4">The sequence shown here is derived from an EMBL/GenBank/DDBJ whole genome shotgun (WGS) entry which is preliminary data.</text>
</comment>
<dbReference type="InterPro" id="IPR050882">
    <property type="entry name" value="Prepilin_peptidase/N-MTase"/>
</dbReference>
<feature type="transmembrane region" description="Helical" evidence="2">
    <location>
        <begin position="244"/>
        <end position="262"/>
    </location>
</feature>
<evidence type="ECO:0000256" key="2">
    <source>
        <dbReference type="SAM" id="Phobius"/>
    </source>
</evidence>
<dbReference type="PANTHER" id="PTHR30487:SF0">
    <property type="entry name" value="PREPILIN LEADER PEPTIDASE_N-METHYLTRANSFERASE-RELATED"/>
    <property type="match status" value="1"/>
</dbReference>
<gene>
    <name evidence="4" type="ORF">S01H1_11700</name>
</gene>
<evidence type="ECO:0000313" key="4">
    <source>
        <dbReference type="EMBL" id="GAF81438.1"/>
    </source>
</evidence>
<dbReference type="PANTHER" id="PTHR30487">
    <property type="entry name" value="TYPE 4 PREPILIN-LIKE PROTEINS LEADER PEPTIDE-PROCESSING ENZYME"/>
    <property type="match status" value="1"/>
</dbReference>
<dbReference type="GO" id="GO:0005886">
    <property type="term" value="C:plasma membrane"/>
    <property type="evidence" value="ECO:0007669"/>
    <property type="project" value="TreeGrafter"/>
</dbReference>
<dbReference type="EMBL" id="BARS01005971">
    <property type="protein sequence ID" value="GAF81438.1"/>
    <property type="molecule type" value="Genomic_DNA"/>
</dbReference>
<keyword evidence="2" id="KW-0472">Membrane</keyword>
<accession>X0SK26</accession>
<feature type="transmembrane region" description="Helical" evidence="2">
    <location>
        <begin position="181"/>
        <end position="203"/>
    </location>
</feature>
<feature type="transmembrane region" description="Helical" evidence="2">
    <location>
        <begin position="124"/>
        <end position="142"/>
    </location>
</feature>
<feature type="region of interest" description="Disordered" evidence="1">
    <location>
        <begin position="214"/>
        <end position="241"/>
    </location>
</feature>
<reference evidence="4" key="1">
    <citation type="journal article" date="2014" name="Front. Microbiol.">
        <title>High frequency of phylogenetically diverse reductive dehalogenase-homologous genes in deep subseafloor sedimentary metagenomes.</title>
        <authorList>
            <person name="Kawai M."/>
            <person name="Futagami T."/>
            <person name="Toyoda A."/>
            <person name="Takaki Y."/>
            <person name="Nishi S."/>
            <person name="Hori S."/>
            <person name="Arai W."/>
            <person name="Tsubouchi T."/>
            <person name="Morono Y."/>
            <person name="Uchiyama I."/>
            <person name="Ito T."/>
            <person name="Fujiyama A."/>
            <person name="Inagaki F."/>
            <person name="Takami H."/>
        </authorList>
    </citation>
    <scope>NUCLEOTIDE SEQUENCE</scope>
    <source>
        <strain evidence="4">Expedition CK06-06</strain>
    </source>
</reference>
<protein>
    <recommendedName>
        <fullName evidence="3">Prepilin peptidase A24 N-terminal domain-containing protein</fullName>
    </recommendedName>
</protein>
<evidence type="ECO:0000259" key="3">
    <source>
        <dbReference type="Pfam" id="PF06750"/>
    </source>
</evidence>
<dbReference type="InterPro" id="IPR010627">
    <property type="entry name" value="Prepilin_pept_A24_N"/>
</dbReference>